<gene>
    <name evidence="2" type="ORF">AM506_06740</name>
</gene>
<feature type="transmembrane region" description="Helical" evidence="1">
    <location>
        <begin position="112"/>
        <end position="130"/>
    </location>
</feature>
<keyword evidence="1" id="KW-1133">Transmembrane helix</keyword>
<evidence type="ECO:0000313" key="3">
    <source>
        <dbReference type="Proteomes" id="UP000050398"/>
    </source>
</evidence>
<dbReference type="AlphaFoldDB" id="A0A0P6W5W1"/>
<reference evidence="2 3" key="1">
    <citation type="submission" date="2015-08" db="EMBL/GenBank/DDBJ databases">
        <title>Draft Genome Sequence of Bacillus vietnamensis UCD-SED5.</title>
        <authorList>
            <person name="Lee R.D."/>
            <person name="Jospin G."/>
            <person name="Lang J.M."/>
            <person name="Coil D.A."/>
            <person name="Eisen J.A."/>
        </authorList>
    </citation>
    <scope>NUCLEOTIDE SEQUENCE [LARGE SCALE GENOMIC DNA]</scope>
    <source>
        <strain evidence="2 3">UCD-SED5</strain>
    </source>
</reference>
<evidence type="ECO:0000313" key="2">
    <source>
        <dbReference type="EMBL" id="KPL60304.1"/>
    </source>
</evidence>
<keyword evidence="1" id="KW-0812">Transmembrane</keyword>
<name>A0A0P6W5W1_9BACI</name>
<sequence length="137" mass="16580">MLGFILKFFFIIAIYIILIFLFHRVISRYLGLEKRKFFSHEMVNEQHEKGDKLIGYFAVVTLIAGFIFHVTTNFDVEFWFLQPYFIIAFFFIARQLWKSYMERKWMGSTKEYLYTLMEAVLYILLFSALFSSNSWLI</sequence>
<dbReference type="Proteomes" id="UP000050398">
    <property type="component" value="Unassembled WGS sequence"/>
</dbReference>
<accession>A0A0P6W5W1</accession>
<feature type="transmembrane region" description="Helical" evidence="1">
    <location>
        <begin position="53"/>
        <end position="72"/>
    </location>
</feature>
<keyword evidence="1" id="KW-0472">Membrane</keyword>
<protein>
    <recommendedName>
        <fullName evidence="4">DUF4181 domain-containing protein</fullName>
    </recommendedName>
</protein>
<dbReference type="Pfam" id="PF13789">
    <property type="entry name" value="DUF4181"/>
    <property type="match status" value="1"/>
</dbReference>
<dbReference type="RefSeq" id="WP_060671725.1">
    <property type="nucleotide sequence ID" value="NZ_LIXZ01000004.1"/>
</dbReference>
<organism evidence="2 3">
    <name type="scientific">Rossellomorea vietnamensis</name>
    <dbReference type="NCBI Taxonomy" id="218284"/>
    <lineage>
        <taxon>Bacteria</taxon>
        <taxon>Bacillati</taxon>
        <taxon>Bacillota</taxon>
        <taxon>Bacilli</taxon>
        <taxon>Bacillales</taxon>
        <taxon>Bacillaceae</taxon>
        <taxon>Rossellomorea</taxon>
    </lineage>
</organism>
<dbReference type="InterPro" id="IPR025441">
    <property type="entry name" value="DUF4181"/>
</dbReference>
<evidence type="ECO:0008006" key="4">
    <source>
        <dbReference type="Google" id="ProtNLM"/>
    </source>
</evidence>
<evidence type="ECO:0000256" key="1">
    <source>
        <dbReference type="SAM" id="Phobius"/>
    </source>
</evidence>
<comment type="caution">
    <text evidence="2">The sequence shown here is derived from an EMBL/GenBank/DDBJ whole genome shotgun (WGS) entry which is preliminary data.</text>
</comment>
<proteinExistence type="predicted"/>
<dbReference type="EMBL" id="LIXZ01000004">
    <property type="protein sequence ID" value="KPL60304.1"/>
    <property type="molecule type" value="Genomic_DNA"/>
</dbReference>
<dbReference type="OrthoDB" id="2428213at2"/>
<feature type="transmembrane region" description="Helical" evidence="1">
    <location>
        <begin position="78"/>
        <end position="97"/>
    </location>
</feature>
<dbReference type="PATRIC" id="fig|218284.4.peg.2845"/>
<feature type="transmembrane region" description="Helical" evidence="1">
    <location>
        <begin position="6"/>
        <end position="26"/>
    </location>
</feature>